<dbReference type="EMBL" id="CM039426">
    <property type="protein sequence ID" value="KAI4356842.1"/>
    <property type="molecule type" value="Genomic_DNA"/>
</dbReference>
<proteinExistence type="predicted"/>
<organism evidence="1 2">
    <name type="scientific">Bauhinia variegata</name>
    <name type="common">Purple orchid tree</name>
    <name type="synonym">Phanera variegata</name>
    <dbReference type="NCBI Taxonomy" id="167791"/>
    <lineage>
        <taxon>Eukaryota</taxon>
        <taxon>Viridiplantae</taxon>
        <taxon>Streptophyta</taxon>
        <taxon>Embryophyta</taxon>
        <taxon>Tracheophyta</taxon>
        <taxon>Spermatophyta</taxon>
        <taxon>Magnoliopsida</taxon>
        <taxon>eudicotyledons</taxon>
        <taxon>Gunneridae</taxon>
        <taxon>Pentapetalae</taxon>
        <taxon>rosids</taxon>
        <taxon>fabids</taxon>
        <taxon>Fabales</taxon>
        <taxon>Fabaceae</taxon>
        <taxon>Cercidoideae</taxon>
        <taxon>Cercideae</taxon>
        <taxon>Bauhiniinae</taxon>
        <taxon>Bauhinia</taxon>
    </lineage>
</organism>
<accession>A0ACB9Q7N9</accession>
<evidence type="ECO:0000313" key="1">
    <source>
        <dbReference type="EMBL" id="KAI4356842.1"/>
    </source>
</evidence>
<reference evidence="1 2" key="1">
    <citation type="journal article" date="2022" name="DNA Res.">
        <title>Chromosomal-level genome assembly of the orchid tree Bauhinia variegata (Leguminosae; Cercidoideae) supports the allotetraploid origin hypothesis of Bauhinia.</title>
        <authorList>
            <person name="Zhong Y."/>
            <person name="Chen Y."/>
            <person name="Zheng D."/>
            <person name="Pang J."/>
            <person name="Liu Y."/>
            <person name="Luo S."/>
            <person name="Meng S."/>
            <person name="Qian L."/>
            <person name="Wei D."/>
            <person name="Dai S."/>
            <person name="Zhou R."/>
        </authorList>
    </citation>
    <scope>NUCLEOTIDE SEQUENCE [LARGE SCALE GENOMIC DNA]</scope>
    <source>
        <strain evidence="1">BV-YZ2020</strain>
    </source>
</reference>
<protein>
    <submittedName>
        <fullName evidence="1">Uncharacterized protein</fullName>
    </submittedName>
</protein>
<name>A0ACB9Q7N9_BAUVA</name>
<comment type="caution">
    <text evidence="1">The sequence shown here is derived from an EMBL/GenBank/DDBJ whole genome shotgun (WGS) entry which is preliminary data.</text>
</comment>
<dbReference type="Proteomes" id="UP000828941">
    <property type="component" value="Chromosome 1"/>
</dbReference>
<gene>
    <name evidence="1" type="ORF">L6164_000830</name>
</gene>
<keyword evidence="2" id="KW-1185">Reference proteome</keyword>
<sequence>MEDLSLLLLISFFSATILFFIFIFGSQTSKSAKHPPGPHPFPIIGNISELIGSMPHQALANLSKIYGPIMTLKLGSKTTIVMSSPEVAKEVLQKNDQAFSSRTVLDPLRVFDHHTVSVVWLPPSALWRILRKACATKVFSPQQLDATEILRRRKVEELLNFVDQCCRKGEALDVAEVALTTVLNSISNTFFSMDFAHYSSDKLKEFKQIIRGCMEEAGRPNFVDFFPIFRVLGPLARVRLNKYVGKLIEIFDGLIEERLRLWDSKMESEVCKDVLDLFLELMMQENSQLNRLHIVHLFLDLFFAGVDTTSSTIEWAMTELLHSPENSNKRRCHPPGPRPLPIIGNILVLGSNPHRSLAKLSKTFGPIMTLKLGSRTTIVISSPDMADEVLKKKDQAFSSRTAPDVTRVLNHRQFSMVWLPASAKWRSLRRACATKIFSPQQLDTTQILREKKVQELLDFAGEICQNGEALDIGEAVFATTLNSLSNTLCSVDLVSLNSDLSQEFKDIVWAMMEETGKPNVVDFFPILRPFDPQRAYAKSKIYFGKFLKYFDGIIEERIHSRASEVESKEYNDVLDSFLNVSEEDSSHLSHLDLLHLFAVCALAFYICS</sequence>
<evidence type="ECO:0000313" key="2">
    <source>
        <dbReference type="Proteomes" id="UP000828941"/>
    </source>
</evidence>